<comment type="caution">
    <text evidence="3">The sequence shown here is derived from an EMBL/GenBank/DDBJ whole genome shotgun (WGS) entry which is preliminary data.</text>
</comment>
<protein>
    <submittedName>
        <fullName evidence="3">Uncharacterized protein</fullName>
    </submittedName>
</protein>
<evidence type="ECO:0000256" key="2">
    <source>
        <dbReference type="SAM" id="Phobius"/>
    </source>
</evidence>
<proteinExistence type="predicted"/>
<evidence type="ECO:0000313" key="3">
    <source>
        <dbReference type="EMBL" id="MXP42487.1"/>
    </source>
</evidence>
<keyword evidence="4" id="KW-1185">Reference proteome</keyword>
<keyword evidence="2" id="KW-0472">Membrane</keyword>
<sequence length="166" mass="18572">MSEARTARTPVDTSKIAGWGVDADPENDPTYPYRDRSRDHGLSTDWQRPTQQRSDVEVLQSIEYKHFPAVYGTTVPPRGVSGAIRRAAFRWSESHWLHWLMLMGADRVNVVEGLVEDLARGKVPNVPAEMGARAEWEHNRQGFLTKAAVFAGVSAGVVLLFRRSKG</sequence>
<dbReference type="EMBL" id="WTYK01000008">
    <property type="protein sequence ID" value="MXP42487.1"/>
    <property type="molecule type" value="Genomic_DNA"/>
</dbReference>
<feature type="region of interest" description="Disordered" evidence="1">
    <location>
        <begin position="1"/>
        <end position="53"/>
    </location>
</feature>
<dbReference type="OrthoDB" id="6021991at2"/>
<evidence type="ECO:0000313" key="4">
    <source>
        <dbReference type="Proteomes" id="UP000469159"/>
    </source>
</evidence>
<evidence type="ECO:0000256" key="1">
    <source>
        <dbReference type="SAM" id="MobiDB-lite"/>
    </source>
</evidence>
<dbReference type="RefSeq" id="WP_160747347.1">
    <property type="nucleotide sequence ID" value="NZ_WTYK01000008.1"/>
</dbReference>
<organism evidence="3 4">
    <name type="scientific">Croceibacterium soli</name>
    <dbReference type="NCBI Taxonomy" id="1739690"/>
    <lineage>
        <taxon>Bacteria</taxon>
        <taxon>Pseudomonadati</taxon>
        <taxon>Pseudomonadota</taxon>
        <taxon>Alphaproteobacteria</taxon>
        <taxon>Sphingomonadales</taxon>
        <taxon>Erythrobacteraceae</taxon>
        <taxon>Croceibacterium</taxon>
    </lineage>
</organism>
<accession>A0A6I4UZ18</accession>
<gene>
    <name evidence="3" type="ORF">GRI75_12635</name>
</gene>
<keyword evidence="2" id="KW-1133">Transmembrane helix</keyword>
<dbReference type="AlphaFoldDB" id="A0A6I4UZ18"/>
<feature type="transmembrane region" description="Helical" evidence="2">
    <location>
        <begin position="143"/>
        <end position="161"/>
    </location>
</feature>
<reference evidence="3 4" key="1">
    <citation type="submission" date="2019-12" db="EMBL/GenBank/DDBJ databases">
        <title>Genomic-based taxomic classification of the family Erythrobacteraceae.</title>
        <authorList>
            <person name="Xu L."/>
        </authorList>
    </citation>
    <scope>NUCLEOTIDE SEQUENCE [LARGE SCALE GENOMIC DNA]</scope>
    <source>
        <strain evidence="3 4">MCCC 1K02066</strain>
    </source>
</reference>
<name>A0A6I4UZ18_9SPHN</name>
<feature type="compositionally biased region" description="Polar residues" evidence="1">
    <location>
        <begin position="44"/>
        <end position="53"/>
    </location>
</feature>
<keyword evidence="2" id="KW-0812">Transmembrane</keyword>
<feature type="compositionally biased region" description="Basic and acidic residues" evidence="1">
    <location>
        <begin position="33"/>
        <end position="42"/>
    </location>
</feature>
<dbReference type="Proteomes" id="UP000469159">
    <property type="component" value="Unassembled WGS sequence"/>
</dbReference>